<dbReference type="Proteomes" id="UP001472677">
    <property type="component" value="Unassembled WGS sequence"/>
</dbReference>
<evidence type="ECO:0000256" key="2">
    <source>
        <dbReference type="ARBA" id="ARBA00022729"/>
    </source>
</evidence>
<proteinExistence type="inferred from homology"/>
<keyword evidence="3" id="KW-0442">Lipid degradation</keyword>
<evidence type="ECO:0000259" key="7">
    <source>
        <dbReference type="Pfam" id="PF00561"/>
    </source>
</evidence>
<dbReference type="PIRSF" id="PIRSF000862">
    <property type="entry name" value="Steryl_ester_lip"/>
    <property type="match status" value="1"/>
</dbReference>
<dbReference type="InterPro" id="IPR000073">
    <property type="entry name" value="AB_hydrolase_1"/>
</dbReference>
<organism evidence="9 10">
    <name type="scientific">Hibiscus sabdariffa</name>
    <name type="common">roselle</name>
    <dbReference type="NCBI Taxonomy" id="183260"/>
    <lineage>
        <taxon>Eukaryota</taxon>
        <taxon>Viridiplantae</taxon>
        <taxon>Streptophyta</taxon>
        <taxon>Embryophyta</taxon>
        <taxon>Tracheophyta</taxon>
        <taxon>Spermatophyta</taxon>
        <taxon>Magnoliopsida</taxon>
        <taxon>eudicotyledons</taxon>
        <taxon>Gunneridae</taxon>
        <taxon>Pentapetalae</taxon>
        <taxon>rosids</taxon>
        <taxon>malvids</taxon>
        <taxon>Malvales</taxon>
        <taxon>Malvaceae</taxon>
        <taxon>Malvoideae</taxon>
        <taxon>Hibiscus</taxon>
    </lineage>
</organism>
<evidence type="ECO:0008006" key="11">
    <source>
        <dbReference type="Google" id="ProtNLM"/>
    </source>
</evidence>
<dbReference type="InterPro" id="IPR029058">
    <property type="entry name" value="AB_hydrolase_fold"/>
</dbReference>
<keyword evidence="10" id="KW-1185">Reference proteome</keyword>
<dbReference type="Pfam" id="PF04083">
    <property type="entry name" value="Abhydro_lipase"/>
    <property type="match status" value="1"/>
</dbReference>
<evidence type="ECO:0000256" key="4">
    <source>
        <dbReference type="ARBA" id="ARBA00023098"/>
    </source>
</evidence>
<keyword evidence="2 6" id="KW-0732">Signal</keyword>
<dbReference type="SUPFAM" id="SSF53474">
    <property type="entry name" value="alpha/beta-Hydrolases"/>
    <property type="match status" value="1"/>
</dbReference>
<name>A0ABR2DB55_9ROSI</name>
<keyword evidence="5" id="KW-0325">Glycoprotein</keyword>
<dbReference type="InterPro" id="IPR006693">
    <property type="entry name" value="AB_hydrolase_lipase"/>
</dbReference>
<evidence type="ECO:0000256" key="6">
    <source>
        <dbReference type="SAM" id="SignalP"/>
    </source>
</evidence>
<feature type="chain" id="PRO_5046695562" description="Lipase" evidence="6">
    <location>
        <begin position="27"/>
        <end position="445"/>
    </location>
</feature>
<dbReference type="PANTHER" id="PTHR11005">
    <property type="entry name" value="LYSOSOMAL ACID LIPASE-RELATED"/>
    <property type="match status" value="1"/>
</dbReference>
<evidence type="ECO:0000256" key="3">
    <source>
        <dbReference type="ARBA" id="ARBA00022963"/>
    </source>
</evidence>
<gene>
    <name evidence="9" type="ORF">V6N12_047522</name>
</gene>
<keyword evidence="4" id="KW-0443">Lipid metabolism</keyword>
<comment type="similarity">
    <text evidence="1">Belongs to the AB hydrolase superfamily. Lipase family.</text>
</comment>
<feature type="signal peptide" evidence="6">
    <location>
        <begin position="1"/>
        <end position="26"/>
    </location>
</feature>
<dbReference type="InterPro" id="IPR025483">
    <property type="entry name" value="Lipase_euk"/>
</dbReference>
<reference evidence="9 10" key="1">
    <citation type="journal article" date="2024" name="G3 (Bethesda)">
        <title>Genome assembly of Hibiscus sabdariffa L. provides insights into metabolisms of medicinal natural products.</title>
        <authorList>
            <person name="Kim T."/>
        </authorList>
    </citation>
    <scope>NUCLEOTIDE SEQUENCE [LARGE SCALE GENOMIC DNA]</scope>
    <source>
        <strain evidence="9">TK-2024</strain>
        <tissue evidence="9">Old leaves</tissue>
    </source>
</reference>
<evidence type="ECO:0000256" key="1">
    <source>
        <dbReference type="ARBA" id="ARBA00010701"/>
    </source>
</evidence>
<evidence type="ECO:0000313" key="9">
    <source>
        <dbReference type="EMBL" id="KAK8534125.1"/>
    </source>
</evidence>
<accession>A0ABR2DB55</accession>
<feature type="domain" description="AB hydrolase-1" evidence="7">
    <location>
        <begin position="152"/>
        <end position="423"/>
    </location>
</feature>
<evidence type="ECO:0000259" key="8">
    <source>
        <dbReference type="Pfam" id="PF04083"/>
    </source>
</evidence>
<evidence type="ECO:0000256" key="5">
    <source>
        <dbReference type="ARBA" id="ARBA00023180"/>
    </source>
</evidence>
<feature type="domain" description="Partial AB-hydrolase lipase" evidence="8">
    <location>
        <begin position="55"/>
        <end position="101"/>
    </location>
</feature>
<protein>
    <recommendedName>
        <fullName evidence="11">Lipase</fullName>
    </recommendedName>
</protein>
<dbReference type="Pfam" id="PF00561">
    <property type="entry name" value="Abhydrolase_1"/>
    <property type="match status" value="1"/>
</dbReference>
<comment type="caution">
    <text evidence="9">The sequence shown here is derived from an EMBL/GenBank/DDBJ whole genome shotgun (WGS) entry which is preliminary data.</text>
</comment>
<sequence length="445" mass="49279">MQVMASPAGLVALGSCFLVLVVGADGAHGWSRGPFGRNNGAAAAPVANGICAASVTIHGYKCEEHEVKTEDGYILNMQRIPEGREGGGNRKQPVLIQHGVLVARREGTRKQRMHRFRQPITWSNIVTHWGLQFLDGMTWLLNSPEQNLPMILADNGFDVWIANTRGTRFCRHHVSLDPVLPEFWNWSWDELVTYDLPAVFGFVFNQTGQKIHYIGHSLGTLIGLASFSEGHQADKLKSSAFLSPVAYLSHMKTALGVLAARAFVGEITTLFGIAEFNPKGQEASAFLKALCDYPGVDCYDLVSAVTGKNCCLNASTVDIFLQNEPQSTATKNMVHLAQTVRDGVIKKYDYGRPDYNLMRYGEPTPPAYNISNIARDLPIFISYGGQDALSDVQDVQLLLDHLKFHDVNKLSVQYIKDYAHADFIMGINAKDVVYNQVVQFFKNQP</sequence>
<evidence type="ECO:0000313" key="10">
    <source>
        <dbReference type="Proteomes" id="UP001472677"/>
    </source>
</evidence>
<dbReference type="EMBL" id="JBBPBM010000032">
    <property type="protein sequence ID" value="KAK8534125.1"/>
    <property type="molecule type" value="Genomic_DNA"/>
</dbReference>
<dbReference type="Gene3D" id="3.40.50.1820">
    <property type="entry name" value="alpha/beta hydrolase"/>
    <property type="match status" value="1"/>
</dbReference>